<evidence type="ECO:0000313" key="2">
    <source>
        <dbReference type="EMBL" id="KAJ4836240.1"/>
    </source>
</evidence>
<sequence length="93" mass="10317">MILPRLHLWQKISRSTRPIVFIFVMVSLVSHPLVVVGFLMRRMVVSKVGQNPYHGYTNICGATGGIRPTLRSGEKLMFMVSCGEASGCYCGTQ</sequence>
<comment type="caution">
    <text evidence="2">The sequence shown here is derived from an EMBL/GenBank/DDBJ whole genome shotgun (WGS) entry which is preliminary data.</text>
</comment>
<feature type="transmembrane region" description="Helical" evidence="1">
    <location>
        <begin position="20"/>
        <end position="40"/>
    </location>
</feature>
<organism evidence="2 4">
    <name type="scientific">Turnera subulata</name>
    <dbReference type="NCBI Taxonomy" id="218843"/>
    <lineage>
        <taxon>Eukaryota</taxon>
        <taxon>Viridiplantae</taxon>
        <taxon>Streptophyta</taxon>
        <taxon>Embryophyta</taxon>
        <taxon>Tracheophyta</taxon>
        <taxon>Spermatophyta</taxon>
        <taxon>Magnoliopsida</taxon>
        <taxon>eudicotyledons</taxon>
        <taxon>Gunneridae</taxon>
        <taxon>Pentapetalae</taxon>
        <taxon>rosids</taxon>
        <taxon>fabids</taxon>
        <taxon>Malpighiales</taxon>
        <taxon>Passifloraceae</taxon>
        <taxon>Turnera</taxon>
    </lineage>
</organism>
<evidence type="ECO:0000313" key="4">
    <source>
        <dbReference type="Proteomes" id="UP001141552"/>
    </source>
</evidence>
<dbReference type="AlphaFoldDB" id="A0A9Q0FTC1"/>
<reference evidence="2" key="2">
    <citation type="journal article" date="2023" name="Plants (Basel)">
        <title>Annotation of the Turnera subulata (Passifloraceae) Draft Genome Reveals the S-Locus Evolved after the Divergence of Turneroideae from Passifloroideae in a Stepwise Manner.</title>
        <authorList>
            <person name="Henning P.M."/>
            <person name="Roalson E.H."/>
            <person name="Mir W."/>
            <person name="McCubbin A.G."/>
            <person name="Shore J.S."/>
        </authorList>
    </citation>
    <scope>NUCLEOTIDE SEQUENCE</scope>
    <source>
        <strain evidence="2">F60SS</strain>
    </source>
</reference>
<protein>
    <submittedName>
        <fullName evidence="2">Uncharacterized protein</fullName>
    </submittedName>
</protein>
<dbReference type="EMBL" id="JAKUCV010004190">
    <property type="protein sequence ID" value="KAJ4836240.1"/>
    <property type="molecule type" value="Genomic_DNA"/>
</dbReference>
<keyword evidence="4" id="KW-1185">Reference proteome</keyword>
<keyword evidence="1" id="KW-0472">Membrane</keyword>
<evidence type="ECO:0000256" key="1">
    <source>
        <dbReference type="SAM" id="Phobius"/>
    </source>
</evidence>
<proteinExistence type="predicted"/>
<evidence type="ECO:0000313" key="3">
    <source>
        <dbReference type="EMBL" id="KAJ4850661.1"/>
    </source>
</evidence>
<name>A0A9Q0FTC1_9ROSI</name>
<accession>A0A9Q0FTC1</accession>
<dbReference type="Proteomes" id="UP001141552">
    <property type="component" value="Unassembled WGS sequence"/>
</dbReference>
<keyword evidence="1" id="KW-0812">Transmembrane</keyword>
<gene>
    <name evidence="3" type="ORF">Tsubulata_003909</name>
    <name evidence="2" type="ORF">Tsubulata_047608</name>
</gene>
<keyword evidence="1" id="KW-1133">Transmembrane helix</keyword>
<dbReference type="EMBL" id="JAKUCV010000262">
    <property type="protein sequence ID" value="KAJ4850661.1"/>
    <property type="molecule type" value="Genomic_DNA"/>
</dbReference>
<reference evidence="2" key="1">
    <citation type="submission" date="2022-02" db="EMBL/GenBank/DDBJ databases">
        <authorList>
            <person name="Henning P.M."/>
            <person name="McCubbin A.G."/>
            <person name="Shore J.S."/>
        </authorList>
    </citation>
    <scope>NUCLEOTIDE SEQUENCE</scope>
    <source>
        <strain evidence="2">F60SS</strain>
        <tissue evidence="2">Leaves</tissue>
    </source>
</reference>